<evidence type="ECO:0000313" key="6">
    <source>
        <dbReference type="EMBL" id="WUI84656.1"/>
    </source>
</evidence>
<dbReference type="InterPro" id="IPR050301">
    <property type="entry name" value="NTE"/>
</dbReference>
<evidence type="ECO:0000256" key="1">
    <source>
        <dbReference type="ARBA" id="ARBA00022801"/>
    </source>
</evidence>
<keyword evidence="1 4" id="KW-0378">Hydrolase</keyword>
<feature type="short sequence motif" description="DGA/G" evidence="4">
    <location>
        <begin position="183"/>
        <end position="185"/>
    </location>
</feature>
<feature type="active site" description="Nucleophile" evidence="4">
    <location>
        <position position="42"/>
    </location>
</feature>
<dbReference type="PROSITE" id="PS51635">
    <property type="entry name" value="PNPLA"/>
    <property type="match status" value="1"/>
</dbReference>
<keyword evidence="2 4" id="KW-0442">Lipid degradation</keyword>
<evidence type="ECO:0000259" key="5">
    <source>
        <dbReference type="PROSITE" id="PS51635"/>
    </source>
</evidence>
<dbReference type="PANTHER" id="PTHR14226:SF57">
    <property type="entry name" value="BLR7027 PROTEIN"/>
    <property type="match status" value="1"/>
</dbReference>
<dbReference type="RefSeq" id="WP_328374593.1">
    <property type="nucleotide sequence ID" value="NZ_CP107936.1"/>
</dbReference>
<protein>
    <submittedName>
        <fullName evidence="6">Patatin-like phospholipase family protein</fullName>
    </submittedName>
</protein>
<keyword evidence="7" id="KW-1185">Reference proteome</keyword>
<feature type="short sequence motif" description="GXGXXG" evidence="4">
    <location>
        <begin position="9"/>
        <end position="14"/>
    </location>
</feature>
<dbReference type="EMBL" id="CP107941">
    <property type="protein sequence ID" value="WUI84656.1"/>
    <property type="molecule type" value="Genomic_DNA"/>
</dbReference>
<feature type="active site" description="Proton acceptor" evidence="4">
    <location>
        <position position="183"/>
    </location>
</feature>
<proteinExistence type="predicted"/>
<evidence type="ECO:0000256" key="4">
    <source>
        <dbReference type="PROSITE-ProRule" id="PRU01161"/>
    </source>
</evidence>
<evidence type="ECO:0000256" key="2">
    <source>
        <dbReference type="ARBA" id="ARBA00022963"/>
    </source>
</evidence>
<dbReference type="Gene3D" id="3.40.1090.10">
    <property type="entry name" value="Cytosolic phospholipase A2 catalytic domain"/>
    <property type="match status" value="2"/>
</dbReference>
<dbReference type="Proteomes" id="UP001346877">
    <property type="component" value="Chromosome"/>
</dbReference>
<evidence type="ECO:0000313" key="7">
    <source>
        <dbReference type="Proteomes" id="UP001346877"/>
    </source>
</evidence>
<keyword evidence="3 4" id="KW-0443">Lipid metabolism</keyword>
<dbReference type="SUPFAM" id="SSF52151">
    <property type="entry name" value="FabD/lysophospholipase-like"/>
    <property type="match status" value="1"/>
</dbReference>
<feature type="short sequence motif" description="GXSXG" evidence="4">
    <location>
        <begin position="40"/>
        <end position="44"/>
    </location>
</feature>
<accession>A0ABZ1PLI2</accession>
<dbReference type="InterPro" id="IPR002641">
    <property type="entry name" value="PNPLA_dom"/>
</dbReference>
<dbReference type="PANTHER" id="PTHR14226">
    <property type="entry name" value="NEUROPATHY TARGET ESTERASE/SWISS CHEESE D.MELANOGASTER"/>
    <property type="match status" value="1"/>
</dbReference>
<name>A0ABZ1PLI2_9ACTN</name>
<dbReference type="InterPro" id="IPR016035">
    <property type="entry name" value="Acyl_Trfase/lysoPLipase"/>
</dbReference>
<organism evidence="6 7">
    <name type="scientific">Micromonospora zamorensis</name>
    <dbReference type="NCBI Taxonomy" id="709883"/>
    <lineage>
        <taxon>Bacteria</taxon>
        <taxon>Bacillati</taxon>
        <taxon>Actinomycetota</taxon>
        <taxon>Actinomycetes</taxon>
        <taxon>Micromonosporales</taxon>
        <taxon>Micromonosporaceae</taxon>
        <taxon>Micromonospora</taxon>
    </lineage>
</organism>
<feature type="domain" description="PNPLA" evidence="5">
    <location>
        <begin position="5"/>
        <end position="196"/>
    </location>
</feature>
<gene>
    <name evidence="6" type="ORF">OG375_10200</name>
</gene>
<dbReference type="Pfam" id="PF01734">
    <property type="entry name" value="Patatin"/>
    <property type="match status" value="1"/>
</dbReference>
<reference evidence="6 7" key="1">
    <citation type="submission" date="2022-10" db="EMBL/GenBank/DDBJ databases">
        <title>The complete genomes of actinobacterial strains from the NBC collection.</title>
        <authorList>
            <person name="Joergensen T.S."/>
            <person name="Alvarez Arevalo M."/>
            <person name="Sterndorff E.B."/>
            <person name="Faurdal D."/>
            <person name="Vuksanovic O."/>
            <person name="Mourched A.-S."/>
            <person name="Charusanti P."/>
            <person name="Shaw S."/>
            <person name="Blin K."/>
            <person name="Weber T."/>
        </authorList>
    </citation>
    <scope>NUCLEOTIDE SEQUENCE [LARGE SCALE GENOMIC DNA]</scope>
    <source>
        <strain evidence="6 7">NBC_00396</strain>
    </source>
</reference>
<sequence length="277" mass="28615">MRRALVLGGGGVTGVAWELGLLAGLVERGVRVTEADLVVGTSAGSVVGALVCSELPVQRFYEEQLAPPSSEVAARLGFATLARLVWAGGRTRDAARSRARIGAMALAARTPSEASRRAVIEARLPEREWPRRRLLVTAVDASSGEFVVFDRDSEVSLVDAVGASCAVPGVWPPVTIGARRFVDGGMRSTVNADLAAGAERVLVLAPTSAAIGPMPRLSAQVDGLRAAGSRVSVLTPDAAARTAIGRNVLDPARRAGAARAGRAQAAAVLDEVAALWA</sequence>
<evidence type="ECO:0000256" key="3">
    <source>
        <dbReference type="ARBA" id="ARBA00023098"/>
    </source>
</evidence>